<feature type="signal peptide" evidence="2">
    <location>
        <begin position="1"/>
        <end position="24"/>
    </location>
</feature>
<sequence>MRGRPNPRPGPRISLSYMVCLVCASCINFQCNHLTGRKDPRGATLFVIPTPEPNSEGEIEVKLVLILSLPETSFSSSSVEGKRLDQVSEDNLEGMEKISQIAPTSEPDIIQGPDTKKNWLTVAPQNKVISQQPQAIDWLLYVKKSNSSQLKSQSPSPTPFSPSTVKDATTPTLSECVFTKVLGYHRLPPGVSWLEFIKSKNHQPLPGKPHQSQSPPPKLRPIRKSSTAKETKGPNILFRFFQTKFQNERN</sequence>
<dbReference type="OMA" id="KTRPMRN"/>
<dbReference type="AlphaFoldDB" id="G3TRW6"/>
<organism evidence="3 4">
    <name type="scientific">Loxodonta africana</name>
    <name type="common">African elephant</name>
    <dbReference type="NCBI Taxonomy" id="9785"/>
    <lineage>
        <taxon>Eukaryota</taxon>
        <taxon>Metazoa</taxon>
        <taxon>Chordata</taxon>
        <taxon>Craniata</taxon>
        <taxon>Vertebrata</taxon>
        <taxon>Euteleostomi</taxon>
        <taxon>Mammalia</taxon>
        <taxon>Eutheria</taxon>
        <taxon>Afrotheria</taxon>
        <taxon>Proboscidea</taxon>
        <taxon>Elephantidae</taxon>
        <taxon>Loxodonta</taxon>
    </lineage>
</organism>
<evidence type="ECO:0000313" key="3">
    <source>
        <dbReference type="Ensembl" id="ENSLAFP00000018324.1"/>
    </source>
</evidence>
<dbReference type="eggNOG" id="ENOG502RQH2">
    <property type="taxonomic scope" value="Eukaryota"/>
</dbReference>
<evidence type="ECO:0000256" key="1">
    <source>
        <dbReference type="SAM" id="MobiDB-lite"/>
    </source>
</evidence>
<keyword evidence="4" id="KW-1185">Reference proteome</keyword>
<dbReference type="Proteomes" id="UP000007646">
    <property type="component" value="Unassembled WGS sequence"/>
</dbReference>
<feature type="region of interest" description="Disordered" evidence="1">
    <location>
        <begin position="201"/>
        <end position="235"/>
    </location>
</feature>
<keyword evidence="2" id="KW-0732">Signal</keyword>
<dbReference type="InterPro" id="IPR038954">
    <property type="entry name" value="CSNKA2IP"/>
</dbReference>
<dbReference type="GeneTree" id="ENSGT00390000012239"/>
<feature type="chain" id="PRO_5003455650" evidence="2">
    <location>
        <begin position="25"/>
        <end position="250"/>
    </location>
</feature>
<proteinExistence type="predicted"/>
<accession>G3TRW6</accession>
<reference evidence="3" key="2">
    <citation type="submission" date="2025-08" db="UniProtKB">
        <authorList>
            <consortium name="Ensembl"/>
        </authorList>
    </citation>
    <scope>IDENTIFICATION</scope>
    <source>
        <strain evidence="3">Isolate ISIS603380</strain>
    </source>
</reference>
<dbReference type="Ensembl" id="ENSLAFT00000026284.1">
    <property type="protein sequence ID" value="ENSLAFP00000018324.1"/>
    <property type="gene ID" value="ENSLAFG00000031518.1"/>
</dbReference>
<dbReference type="PANTHER" id="PTHR35825:SF2">
    <property type="entry name" value="CASEIN KINASE II SUBUNIT ALPHA'-INTERACTING PROTEIN"/>
    <property type="match status" value="1"/>
</dbReference>
<dbReference type="HOGENOM" id="CLU_1158683_0_0_1"/>
<reference evidence="3" key="3">
    <citation type="submission" date="2025-09" db="UniProtKB">
        <authorList>
            <consortium name="Ensembl"/>
        </authorList>
    </citation>
    <scope>IDENTIFICATION</scope>
    <source>
        <strain evidence="3">Isolate ISIS603380</strain>
    </source>
</reference>
<reference evidence="3 4" key="1">
    <citation type="submission" date="2009-06" db="EMBL/GenBank/DDBJ databases">
        <title>The Genome Sequence of Loxodonta africana (African elephant).</title>
        <authorList>
            <person name="Di Palma F."/>
            <person name="Heiman D."/>
            <person name="Young S."/>
            <person name="Johnson J."/>
            <person name="Lander E.S."/>
            <person name="Lindblad-Toh K."/>
        </authorList>
    </citation>
    <scope>NUCLEOTIDE SEQUENCE [LARGE SCALE GENOMIC DNA]</scope>
    <source>
        <strain evidence="3 4">Isolate ISIS603380</strain>
    </source>
</reference>
<protein>
    <submittedName>
        <fullName evidence="3">Uncharacterized protein</fullName>
    </submittedName>
</protein>
<feature type="region of interest" description="Disordered" evidence="1">
    <location>
        <begin position="148"/>
        <end position="167"/>
    </location>
</feature>
<evidence type="ECO:0000313" key="4">
    <source>
        <dbReference type="Proteomes" id="UP000007646"/>
    </source>
</evidence>
<dbReference type="InParanoid" id="G3TRW6"/>
<evidence type="ECO:0000256" key="2">
    <source>
        <dbReference type="SAM" id="SignalP"/>
    </source>
</evidence>
<dbReference type="PANTHER" id="PTHR35825">
    <property type="entry name" value="CASEIN KINASE II SUBUNIT ALPHA PRIME-INTERACTING PROTEIN"/>
    <property type="match status" value="1"/>
</dbReference>
<name>G3TRW6_LOXAF</name>